<dbReference type="CDD" id="cd14541">
    <property type="entry name" value="PTPc-N3_4"/>
    <property type="match status" value="1"/>
</dbReference>
<dbReference type="PROSITE" id="PS00383">
    <property type="entry name" value="TYR_PHOSPHATASE_1"/>
    <property type="match status" value="1"/>
</dbReference>
<feature type="compositionally biased region" description="Polar residues" evidence="1">
    <location>
        <begin position="142"/>
        <end position="154"/>
    </location>
</feature>
<feature type="domain" description="PDZ" evidence="4">
    <location>
        <begin position="319"/>
        <end position="392"/>
    </location>
</feature>
<evidence type="ECO:0000259" key="3">
    <source>
        <dbReference type="PROSITE" id="PS50056"/>
    </source>
</evidence>
<dbReference type="GO" id="GO:0005737">
    <property type="term" value="C:cytoplasm"/>
    <property type="evidence" value="ECO:0007669"/>
    <property type="project" value="TreeGrafter"/>
</dbReference>
<dbReference type="EMBL" id="MNPL01007804">
    <property type="protein sequence ID" value="OQR74547.1"/>
    <property type="molecule type" value="Genomic_DNA"/>
</dbReference>
<dbReference type="PRINTS" id="PR00700">
    <property type="entry name" value="PRTYPHPHTASE"/>
</dbReference>
<dbReference type="SUPFAM" id="SSF52799">
    <property type="entry name" value="(Phosphotyrosine protein) phosphatases II"/>
    <property type="match status" value="1"/>
</dbReference>
<dbReference type="InterPro" id="IPR016130">
    <property type="entry name" value="Tyr_Pase_AS"/>
</dbReference>
<dbReference type="GO" id="GO:0004725">
    <property type="term" value="F:protein tyrosine phosphatase activity"/>
    <property type="evidence" value="ECO:0007669"/>
    <property type="project" value="InterPro"/>
</dbReference>
<feature type="region of interest" description="Disordered" evidence="1">
    <location>
        <begin position="1"/>
        <end position="20"/>
    </location>
</feature>
<name>A0A1V9XM29_9ACAR</name>
<dbReference type="OrthoDB" id="5854685at2759"/>
<reference evidence="5 6" key="1">
    <citation type="journal article" date="2017" name="Gigascience">
        <title>Draft genome of the honey bee ectoparasitic mite, Tropilaelaps mercedesae, is shaped by the parasitic life history.</title>
        <authorList>
            <person name="Dong X."/>
            <person name="Armstrong S.D."/>
            <person name="Xia D."/>
            <person name="Makepeace B.L."/>
            <person name="Darby A.C."/>
            <person name="Kadowaki T."/>
        </authorList>
    </citation>
    <scope>NUCLEOTIDE SEQUENCE [LARGE SCALE GENOMIC DNA]</scope>
    <source>
        <strain evidence="5">Wuxi-XJTLU</strain>
    </source>
</reference>
<dbReference type="PANTHER" id="PTHR45706">
    <property type="entry name" value="TYROSINE-PROTEIN PHOSPHATASE"/>
    <property type="match status" value="1"/>
</dbReference>
<keyword evidence="5" id="KW-0675">Receptor</keyword>
<evidence type="ECO:0000313" key="5">
    <source>
        <dbReference type="EMBL" id="OQR74547.1"/>
    </source>
</evidence>
<dbReference type="InterPro" id="IPR000387">
    <property type="entry name" value="Tyr_Pase_dom"/>
</dbReference>
<comment type="caution">
    <text evidence="5">The sequence shown here is derived from an EMBL/GenBank/DDBJ whole genome shotgun (WGS) entry which is preliminary data.</text>
</comment>
<dbReference type="GO" id="GO:0048666">
    <property type="term" value="P:neuron development"/>
    <property type="evidence" value="ECO:0007669"/>
    <property type="project" value="UniProtKB-ARBA"/>
</dbReference>
<dbReference type="PROSITE" id="PS50056">
    <property type="entry name" value="TYR_PHOSPHATASE_2"/>
    <property type="match status" value="1"/>
</dbReference>
<dbReference type="InParanoid" id="A0A1V9XM29"/>
<feature type="compositionally biased region" description="Low complexity" evidence="1">
    <location>
        <begin position="117"/>
        <end position="128"/>
    </location>
</feature>
<feature type="compositionally biased region" description="Polar residues" evidence="1">
    <location>
        <begin position="233"/>
        <end position="261"/>
    </location>
</feature>
<sequence length="814" mass="86528">MSRMIPATTHSDPASRRGSLARRVSKAASKIGRSDFSLTGSADLSDSGVVRLGCFSSSAQEDSSSGSLLESILRSTNLPVGFLASMTVAGFIRGEPISGLRYADEDDFADDGAALAATTASASGGPATEDPQGAASGEPLGSSATGTDMHLQQQGGYGAVDSPAVGCLGGVGTAQLEKSASDPLNSNNNANNSNNNVNNNNNANNSNTNNSNAGHGVGGNSNNFAFNAAGSLQQSKQATHLGHSNASSGGNNTITNNLSKTNNSNDANLNNNSGNNNNNNGQRTGTTLKEAKDLHSPGSTVSYLSSPSSDSVGAASLVRIVLKADGQGRFGFNVKGGLDQNNSAIVVSRVAPNTPADQAAPRLREGDEVVAINGREVRGLTHDQVVKLIRASWLDDVSCSQGQPAGGTSPAGGCLQTASATPGGQLGPGDAGPMGGSAERPHRKKDKRRSQQPGHATMPPLHAQQTQQQVQGELVLLVRPQAFVLRRGGADTDPESEPDFQYIPLSSDDLESPRIAGMASAPLRESMLLLKEGLHSGALVAQFDQLYRKKPGMACDVSKLAVNAHRNRYKDISPYDKTRVILATDSVNSNDYINASYVIMKVPSSGIVNRYIATQGPLFSTASDFWQMVWEQQSTLVVMLTTLVEKARSKCYQYWPCFYETRTYGQLQVSCVAGEETGSFAFREFSLVRSDGASEERHISHMQYLAWPDHGVPDDATDFLEFIGRVRSARDAMVEPTIVHCSAGIGRTGVLILMETAMCLIEANEPVYPLEITRTMRDQRAMLIQTASQYKFVCEAILKVYREGIVKPLPEYQR</sequence>
<dbReference type="InterPro" id="IPR036034">
    <property type="entry name" value="PDZ_sf"/>
</dbReference>
<dbReference type="InterPro" id="IPR001478">
    <property type="entry name" value="PDZ"/>
</dbReference>
<organism evidence="5 6">
    <name type="scientific">Tropilaelaps mercedesae</name>
    <dbReference type="NCBI Taxonomy" id="418985"/>
    <lineage>
        <taxon>Eukaryota</taxon>
        <taxon>Metazoa</taxon>
        <taxon>Ecdysozoa</taxon>
        <taxon>Arthropoda</taxon>
        <taxon>Chelicerata</taxon>
        <taxon>Arachnida</taxon>
        <taxon>Acari</taxon>
        <taxon>Parasitiformes</taxon>
        <taxon>Mesostigmata</taxon>
        <taxon>Gamasina</taxon>
        <taxon>Dermanyssoidea</taxon>
        <taxon>Laelapidae</taxon>
        <taxon>Tropilaelaps</taxon>
    </lineage>
</organism>
<feature type="region of interest" description="Disordered" evidence="1">
    <location>
        <begin position="117"/>
        <end position="157"/>
    </location>
</feature>
<dbReference type="Proteomes" id="UP000192247">
    <property type="component" value="Unassembled WGS sequence"/>
</dbReference>
<feature type="compositionally biased region" description="Basic residues" evidence="1">
    <location>
        <begin position="441"/>
        <end position="450"/>
    </location>
</feature>
<dbReference type="SUPFAM" id="SSF50156">
    <property type="entry name" value="PDZ domain-like"/>
    <property type="match status" value="1"/>
</dbReference>
<protein>
    <submittedName>
        <fullName evidence="5">Tyrosine-protein phosphatase non-receptor type 4-like</fullName>
    </submittedName>
</protein>
<dbReference type="Pfam" id="PF00595">
    <property type="entry name" value="PDZ"/>
    <property type="match status" value="1"/>
</dbReference>
<dbReference type="STRING" id="418985.A0A1V9XM29"/>
<dbReference type="GO" id="GO:0009898">
    <property type="term" value="C:cytoplasmic side of plasma membrane"/>
    <property type="evidence" value="ECO:0007669"/>
    <property type="project" value="TreeGrafter"/>
</dbReference>
<dbReference type="SMART" id="SM00228">
    <property type="entry name" value="PDZ"/>
    <property type="match status" value="1"/>
</dbReference>
<dbReference type="Gene3D" id="2.30.42.10">
    <property type="match status" value="1"/>
</dbReference>
<dbReference type="InterPro" id="IPR003595">
    <property type="entry name" value="Tyr_Pase_cat"/>
</dbReference>
<dbReference type="InterPro" id="IPR000242">
    <property type="entry name" value="PTP_cat"/>
</dbReference>
<dbReference type="PANTHER" id="PTHR45706:SF4">
    <property type="entry name" value="TYROSINE-PROTEIN PHOSPHATASE"/>
    <property type="match status" value="1"/>
</dbReference>
<feature type="region of interest" description="Disordered" evidence="1">
    <location>
        <begin position="398"/>
        <end position="469"/>
    </location>
</feature>
<feature type="domain" description="Tyrosine specific protein phosphatases" evidence="3">
    <location>
        <begin position="717"/>
        <end position="791"/>
    </location>
</feature>
<feature type="domain" description="Tyrosine-protein phosphatase" evidence="2">
    <location>
        <begin position="539"/>
        <end position="800"/>
    </location>
</feature>
<feature type="compositionally biased region" description="Gly residues" evidence="1">
    <location>
        <begin position="424"/>
        <end position="435"/>
    </location>
</feature>
<gene>
    <name evidence="5" type="ORF">BIW11_08992</name>
</gene>
<feature type="region of interest" description="Disordered" evidence="1">
    <location>
        <begin position="488"/>
        <end position="507"/>
    </location>
</feature>
<dbReference type="PROSITE" id="PS50055">
    <property type="entry name" value="TYR_PHOSPHATASE_PTP"/>
    <property type="match status" value="1"/>
</dbReference>
<evidence type="ECO:0000259" key="2">
    <source>
        <dbReference type="PROSITE" id="PS50055"/>
    </source>
</evidence>
<feature type="compositionally biased region" description="Low complexity" evidence="1">
    <location>
        <begin position="262"/>
        <end position="280"/>
    </location>
</feature>
<feature type="region of interest" description="Disordered" evidence="1">
    <location>
        <begin position="233"/>
        <end position="285"/>
    </location>
</feature>
<accession>A0A1V9XM29</accession>
<dbReference type="AlphaFoldDB" id="A0A1V9XM29"/>
<dbReference type="SMART" id="SM00404">
    <property type="entry name" value="PTPc_motif"/>
    <property type="match status" value="1"/>
</dbReference>
<keyword evidence="6" id="KW-1185">Reference proteome</keyword>
<evidence type="ECO:0000313" key="6">
    <source>
        <dbReference type="Proteomes" id="UP000192247"/>
    </source>
</evidence>
<dbReference type="Pfam" id="PF00102">
    <property type="entry name" value="Y_phosphatase"/>
    <property type="match status" value="1"/>
</dbReference>
<feature type="compositionally biased region" description="Low complexity" evidence="1">
    <location>
        <begin position="185"/>
        <end position="213"/>
    </location>
</feature>
<dbReference type="SMART" id="SM00194">
    <property type="entry name" value="PTPc"/>
    <property type="match status" value="1"/>
</dbReference>
<dbReference type="PROSITE" id="PS50106">
    <property type="entry name" value="PDZ"/>
    <property type="match status" value="1"/>
</dbReference>
<dbReference type="InterPro" id="IPR029021">
    <property type="entry name" value="Prot-tyrosine_phosphatase-like"/>
</dbReference>
<feature type="region of interest" description="Disordered" evidence="1">
    <location>
        <begin position="178"/>
        <end position="220"/>
    </location>
</feature>
<proteinExistence type="predicted"/>
<dbReference type="Gene3D" id="3.90.190.10">
    <property type="entry name" value="Protein tyrosine phosphatase superfamily"/>
    <property type="match status" value="1"/>
</dbReference>
<evidence type="ECO:0000256" key="1">
    <source>
        <dbReference type="SAM" id="MobiDB-lite"/>
    </source>
</evidence>
<evidence type="ECO:0000259" key="4">
    <source>
        <dbReference type="PROSITE" id="PS50106"/>
    </source>
</evidence>